<proteinExistence type="predicted"/>
<feature type="compositionally biased region" description="Basic and acidic residues" evidence="1">
    <location>
        <begin position="166"/>
        <end position="175"/>
    </location>
</feature>
<sequence length="175" mass="19357">MSGRGPGYCEPQMWHYYQMGMMNGNGWGGGGWSSPALSCAREQMRYTPDFRSIKGLYPHPPSLGYGDGRSTPYSMYEDQYSGEACMRAAAEAPAAAPRVDPRPPPPAEKPRPAVVPLPAFQQAFGSTERGKFAEAFSRTESALEDSADFDFDWDAPEPQWSQPAPREIKCEDTTY</sequence>
<feature type="region of interest" description="Disordered" evidence="1">
    <location>
        <begin position="147"/>
        <end position="175"/>
    </location>
</feature>
<dbReference type="Proteomes" id="UP000823941">
    <property type="component" value="Chromosome 22"/>
</dbReference>
<keyword evidence="3" id="KW-1185">Reference proteome</keyword>
<dbReference type="EMBL" id="JAHIBW010000022">
    <property type="protein sequence ID" value="KAG7299494.1"/>
    <property type="molecule type" value="Genomic_DNA"/>
</dbReference>
<reference evidence="2 3" key="1">
    <citation type="submission" date="2021-06" db="EMBL/GenBank/DDBJ databases">
        <title>A haploid diamondback moth (Plutella xylostella L.) genome assembly resolves 31 chromosomes and identifies a diamide resistance mutation.</title>
        <authorList>
            <person name="Ward C.M."/>
            <person name="Perry K.D."/>
            <person name="Baker G."/>
            <person name="Powis K."/>
            <person name="Heckel D.G."/>
            <person name="Baxter S.W."/>
        </authorList>
    </citation>
    <scope>NUCLEOTIDE SEQUENCE [LARGE SCALE GENOMIC DNA]</scope>
    <source>
        <strain evidence="2 3">LV</strain>
        <tissue evidence="2">Single pupa</tissue>
    </source>
</reference>
<name>A0ABQ7Q461_PLUXY</name>
<comment type="caution">
    <text evidence="2">The sequence shown here is derived from an EMBL/GenBank/DDBJ whole genome shotgun (WGS) entry which is preliminary data.</text>
</comment>
<evidence type="ECO:0000313" key="2">
    <source>
        <dbReference type="EMBL" id="KAG7299494.1"/>
    </source>
</evidence>
<protein>
    <submittedName>
        <fullName evidence="2">Uncharacterized protein</fullName>
    </submittedName>
</protein>
<feature type="region of interest" description="Disordered" evidence="1">
    <location>
        <begin position="90"/>
        <end position="114"/>
    </location>
</feature>
<evidence type="ECO:0000256" key="1">
    <source>
        <dbReference type="SAM" id="MobiDB-lite"/>
    </source>
</evidence>
<gene>
    <name evidence="2" type="ORF">JYU34_016456</name>
</gene>
<evidence type="ECO:0000313" key="3">
    <source>
        <dbReference type="Proteomes" id="UP000823941"/>
    </source>
</evidence>
<accession>A0ABQ7Q461</accession>
<organism evidence="2 3">
    <name type="scientific">Plutella xylostella</name>
    <name type="common">Diamondback moth</name>
    <name type="synonym">Plutella maculipennis</name>
    <dbReference type="NCBI Taxonomy" id="51655"/>
    <lineage>
        <taxon>Eukaryota</taxon>
        <taxon>Metazoa</taxon>
        <taxon>Ecdysozoa</taxon>
        <taxon>Arthropoda</taxon>
        <taxon>Hexapoda</taxon>
        <taxon>Insecta</taxon>
        <taxon>Pterygota</taxon>
        <taxon>Neoptera</taxon>
        <taxon>Endopterygota</taxon>
        <taxon>Lepidoptera</taxon>
        <taxon>Glossata</taxon>
        <taxon>Ditrysia</taxon>
        <taxon>Yponomeutoidea</taxon>
        <taxon>Plutellidae</taxon>
        <taxon>Plutella</taxon>
    </lineage>
</organism>